<evidence type="ECO:0000256" key="1">
    <source>
        <dbReference type="SAM" id="SignalP"/>
    </source>
</evidence>
<dbReference type="SUPFAM" id="SSF110087">
    <property type="entry name" value="DR1885-like metal-binding protein"/>
    <property type="match status" value="1"/>
</dbReference>
<dbReference type="Pfam" id="PF04314">
    <property type="entry name" value="PCuAC"/>
    <property type="match status" value="1"/>
</dbReference>
<organism evidence="2 3">
    <name type="scientific">Streptomyces vastus</name>
    <dbReference type="NCBI Taxonomy" id="285451"/>
    <lineage>
        <taxon>Bacteria</taxon>
        <taxon>Bacillati</taxon>
        <taxon>Actinomycetota</taxon>
        <taxon>Actinomycetes</taxon>
        <taxon>Kitasatosporales</taxon>
        <taxon>Streptomycetaceae</taxon>
        <taxon>Streptomyces</taxon>
    </lineage>
</organism>
<evidence type="ECO:0000313" key="3">
    <source>
        <dbReference type="Proteomes" id="UP001500151"/>
    </source>
</evidence>
<name>A0ABN3REQ7_9ACTN</name>
<protein>
    <recommendedName>
        <fullName evidence="4">Copper chaperone PCu(A)C</fullName>
    </recommendedName>
</protein>
<dbReference type="PANTHER" id="PTHR36302:SF1">
    <property type="entry name" value="COPPER CHAPERONE PCU(A)C"/>
    <property type="match status" value="1"/>
</dbReference>
<dbReference type="EMBL" id="BAAASJ010000097">
    <property type="protein sequence ID" value="GAA2650828.1"/>
    <property type="molecule type" value="Genomic_DNA"/>
</dbReference>
<keyword evidence="3" id="KW-1185">Reference proteome</keyword>
<feature type="signal peptide" evidence="1">
    <location>
        <begin position="1"/>
        <end position="23"/>
    </location>
</feature>
<dbReference type="InterPro" id="IPR036182">
    <property type="entry name" value="PCuAC_sf"/>
</dbReference>
<keyword evidence="1" id="KW-0732">Signal</keyword>
<dbReference type="Gene3D" id="2.60.40.1890">
    <property type="entry name" value="PCu(A)C copper chaperone"/>
    <property type="match status" value="1"/>
</dbReference>
<proteinExistence type="predicted"/>
<dbReference type="InterPro" id="IPR058248">
    <property type="entry name" value="Lxx211020-like"/>
</dbReference>
<sequence>MTRRRAAALAASLLLLMAAPAVAGCSSASSGPELKVASAYMPQPVSDDLAGGYLVVTNTGDTADELTSVTSGLAEDITLHESAGETMRQVDSFTVPANGRLELKRGGSHLMFTGLARKPAQGERVSIELHFAKSDPLTADVPVETATFNPRT</sequence>
<evidence type="ECO:0000313" key="2">
    <source>
        <dbReference type="EMBL" id="GAA2650828.1"/>
    </source>
</evidence>
<reference evidence="2 3" key="1">
    <citation type="journal article" date="2019" name="Int. J. Syst. Evol. Microbiol.">
        <title>The Global Catalogue of Microorganisms (GCM) 10K type strain sequencing project: providing services to taxonomists for standard genome sequencing and annotation.</title>
        <authorList>
            <consortium name="The Broad Institute Genomics Platform"/>
            <consortium name="The Broad Institute Genome Sequencing Center for Infectious Disease"/>
            <person name="Wu L."/>
            <person name="Ma J."/>
        </authorList>
    </citation>
    <scope>NUCLEOTIDE SEQUENCE [LARGE SCALE GENOMIC DNA]</scope>
    <source>
        <strain evidence="2 3">JCM 4524</strain>
    </source>
</reference>
<dbReference type="RefSeq" id="WP_425585062.1">
    <property type="nucleotide sequence ID" value="NZ_BAAASJ010000097.1"/>
</dbReference>
<dbReference type="InterPro" id="IPR007410">
    <property type="entry name" value="LpqE-like"/>
</dbReference>
<evidence type="ECO:0008006" key="4">
    <source>
        <dbReference type="Google" id="ProtNLM"/>
    </source>
</evidence>
<feature type="chain" id="PRO_5046886342" description="Copper chaperone PCu(A)C" evidence="1">
    <location>
        <begin position="24"/>
        <end position="152"/>
    </location>
</feature>
<dbReference type="PANTHER" id="PTHR36302">
    <property type="entry name" value="BLR7088 PROTEIN"/>
    <property type="match status" value="1"/>
</dbReference>
<gene>
    <name evidence="2" type="ORF">GCM10010307_60280</name>
</gene>
<comment type="caution">
    <text evidence="2">The sequence shown here is derived from an EMBL/GenBank/DDBJ whole genome shotgun (WGS) entry which is preliminary data.</text>
</comment>
<accession>A0ABN3REQ7</accession>
<dbReference type="Proteomes" id="UP001500151">
    <property type="component" value="Unassembled WGS sequence"/>
</dbReference>
<dbReference type="PROSITE" id="PS51257">
    <property type="entry name" value="PROKAR_LIPOPROTEIN"/>
    <property type="match status" value="1"/>
</dbReference>